<reference evidence="2" key="1">
    <citation type="submission" date="2025-08" db="UniProtKB">
        <authorList>
            <consortium name="RefSeq"/>
        </authorList>
    </citation>
    <scope>IDENTIFICATION</scope>
</reference>
<organism evidence="1 2">
    <name type="scientific">Castor canadensis</name>
    <name type="common">American beaver</name>
    <dbReference type="NCBI Taxonomy" id="51338"/>
    <lineage>
        <taxon>Eukaryota</taxon>
        <taxon>Metazoa</taxon>
        <taxon>Chordata</taxon>
        <taxon>Craniata</taxon>
        <taxon>Vertebrata</taxon>
        <taxon>Euteleostomi</taxon>
        <taxon>Mammalia</taxon>
        <taxon>Eutheria</taxon>
        <taxon>Euarchontoglires</taxon>
        <taxon>Glires</taxon>
        <taxon>Rodentia</taxon>
        <taxon>Castorimorpha</taxon>
        <taxon>Castoridae</taxon>
        <taxon>Castor</taxon>
    </lineage>
</organism>
<evidence type="ECO:0000313" key="2">
    <source>
        <dbReference type="RefSeq" id="XP_073913490.1"/>
    </source>
</evidence>
<dbReference type="RefSeq" id="XP_073913490.1">
    <property type="nucleotide sequence ID" value="XM_074057389.1"/>
</dbReference>
<sequence>MLPSFTTSERSTYCEGLSLSEASSPYEEILTVQYNITETLGRGSFGKVKLASHRLTGAQVAVKVLDKGEKNPHTDSEVSVMKALEHPNIVRLYQVIETADHVYLIMERAGKGHLLNLIQQVHCLREDHAQKMFSQIAHAVLYCHENGIAHRDLKPHNILLDAKGDAKITEFGLSVKFEEGQQFSEACGAIHFRAPEMLFHKNYEGPKVDVWSLGVLLYYINTGAFPFLGRTFVQLQRAVMLKRYFVPYHLSAEGQDAIDQLLTVLPSERPTVDEILQHPWLSQNEEIPPSPGATLGKQPRSRILQVMSHLGFNFQETQESLANKKFDEAMATYQMLQEQVCQDVGGSTHPRPSLYQRAPPCPSPVDPLSVHGPLQKRASEPNLSSLIDLQSDDKKPSQRNIRGTILPSLSLSDLPRDTLTPLTAFQLGPKALSLEKEDTKEVPEATVTDRQRRGWKAVTRRIMTSLLNLCCCVPLSKKRQKASNRVVPKAQVDTQQRRKAHK</sequence>
<gene>
    <name evidence="2" type="primary">LOC141417926</name>
</gene>
<evidence type="ECO:0000313" key="1">
    <source>
        <dbReference type="Proteomes" id="UP001732720"/>
    </source>
</evidence>
<keyword evidence="1" id="KW-1185">Reference proteome</keyword>
<dbReference type="Proteomes" id="UP001732720">
    <property type="component" value="Chromosome 16"/>
</dbReference>
<proteinExistence type="predicted"/>
<name>A0AC58L8N4_CASCN</name>
<accession>A0AC58L8N4</accession>
<protein>
    <submittedName>
        <fullName evidence="2">Sperm motility kinase Z-like</fullName>
    </submittedName>
</protein>